<dbReference type="SUPFAM" id="SSF55073">
    <property type="entry name" value="Nucleotide cyclase"/>
    <property type="match status" value="1"/>
</dbReference>
<dbReference type="PANTHER" id="PTHR45655:SF10">
    <property type="entry name" value="SOLUBLE GUANYLATE CYCLASE 88E"/>
    <property type="match status" value="1"/>
</dbReference>
<organism evidence="9 10">
    <name type="scientific">Opisthorchis viverrini</name>
    <name type="common">Southeast Asian liver fluke</name>
    <dbReference type="NCBI Taxonomy" id="6198"/>
    <lineage>
        <taxon>Eukaryota</taxon>
        <taxon>Metazoa</taxon>
        <taxon>Spiralia</taxon>
        <taxon>Lophotrochozoa</taxon>
        <taxon>Platyhelminthes</taxon>
        <taxon>Trematoda</taxon>
        <taxon>Digenea</taxon>
        <taxon>Opisthorchiida</taxon>
        <taxon>Opisthorchiata</taxon>
        <taxon>Opisthorchiidae</taxon>
        <taxon>Opisthorchis</taxon>
    </lineage>
</organism>
<dbReference type="GO" id="GO:0038060">
    <property type="term" value="P:nitric oxide-cGMP-mediated signaling"/>
    <property type="evidence" value="ECO:0007669"/>
    <property type="project" value="TreeGrafter"/>
</dbReference>
<protein>
    <recommendedName>
        <fullName evidence="2">guanylate cyclase</fullName>
        <ecNumber evidence="2">4.6.1.2</ecNumber>
    </recommendedName>
</protein>
<evidence type="ECO:0000256" key="6">
    <source>
        <dbReference type="ARBA" id="ARBA00023239"/>
    </source>
</evidence>
<name>A0A1S8X7N8_OPIVI</name>
<keyword evidence="5" id="KW-0342">GTP-binding</keyword>
<keyword evidence="10" id="KW-1185">Reference proteome</keyword>
<evidence type="ECO:0000313" key="9">
    <source>
        <dbReference type="EMBL" id="OON22755.1"/>
    </source>
</evidence>
<feature type="domain" description="Guanylate cyclase" evidence="8">
    <location>
        <begin position="413"/>
        <end position="552"/>
    </location>
</feature>
<dbReference type="AlphaFoldDB" id="A0A1S8X7N8"/>
<evidence type="ECO:0000256" key="7">
    <source>
        <dbReference type="ARBA" id="ARBA00023293"/>
    </source>
</evidence>
<dbReference type="GO" id="GO:0004383">
    <property type="term" value="F:guanylate cyclase activity"/>
    <property type="evidence" value="ECO:0007669"/>
    <property type="project" value="UniProtKB-EC"/>
</dbReference>
<dbReference type="InterPro" id="IPR029787">
    <property type="entry name" value="Nucleotide_cyclase"/>
</dbReference>
<dbReference type="GO" id="GO:0005525">
    <property type="term" value="F:GTP binding"/>
    <property type="evidence" value="ECO:0007669"/>
    <property type="project" value="UniProtKB-KW"/>
</dbReference>
<dbReference type="InterPro" id="IPR001054">
    <property type="entry name" value="A/G_cyclase"/>
</dbReference>
<keyword evidence="3" id="KW-0963">Cytoplasm</keyword>
<dbReference type="InterPro" id="IPR042463">
    <property type="entry name" value="HNOB_dom_associated_sf"/>
</dbReference>
<comment type="subcellular location">
    <subcellularLocation>
        <location evidence="1">Cytoplasm</location>
    </subcellularLocation>
</comment>
<keyword evidence="4" id="KW-0547">Nucleotide-binding</keyword>
<evidence type="ECO:0000313" key="10">
    <source>
        <dbReference type="Proteomes" id="UP000243686"/>
    </source>
</evidence>
<dbReference type="Proteomes" id="UP000243686">
    <property type="component" value="Unassembled WGS sequence"/>
</dbReference>
<evidence type="ECO:0000256" key="5">
    <source>
        <dbReference type="ARBA" id="ARBA00023134"/>
    </source>
</evidence>
<keyword evidence="7" id="KW-0141">cGMP biosynthesis</keyword>
<reference evidence="9 10" key="1">
    <citation type="submission" date="2015-03" db="EMBL/GenBank/DDBJ databases">
        <title>Draft genome of the nematode, Opisthorchis viverrini.</title>
        <authorList>
            <person name="Mitreva M."/>
        </authorList>
    </citation>
    <scope>NUCLEOTIDE SEQUENCE [LARGE SCALE GENOMIC DNA]</scope>
    <source>
        <strain evidence="9">Khon Kaen</strain>
    </source>
</reference>
<dbReference type="Pfam" id="PF07701">
    <property type="entry name" value="HNOBA"/>
    <property type="match status" value="1"/>
</dbReference>
<dbReference type="Pfam" id="PF00211">
    <property type="entry name" value="Guanylate_cyc"/>
    <property type="match status" value="1"/>
</dbReference>
<evidence type="ECO:0000256" key="4">
    <source>
        <dbReference type="ARBA" id="ARBA00022741"/>
    </source>
</evidence>
<dbReference type="GO" id="GO:0070482">
    <property type="term" value="P:response to oxygen levels"/>
    <property type="evidence" value="ECO:0007669"/>
    <property type="project" value="TreeGrafter"/>
</dbReference>
<dbReference type="CDD" id="cd07302">
    <property type="entry name" value="CHD"/>
    <property type="match status" value="1"/>
</dbReference>
<keyword evidence="6" id="KW-0456">Lyase</keyword>
<accession>A0A1S8X7N8</accession>
<dbReference type="PANTHER" id="PTHR45655">
    <property type="entry name" value="GUANYLATE CYCLASE SOLUBLE SUBUNIT BETA-2"/>
    <property type="match status" value="1"/>
</dbReference>
<evidence type="ECO:0000256" key="1">
    <source>
        <dbReference type="ARBA" id="ARBA00004496"/>
    </source>
</evidence>
<evidence type="ECO:0000256" key="2">
    <source>
        <dbReference type="ARBA" id="ARBA00012202"/>
    </source>
</evidence>
<dbReference type="InterPro" id="IPR038158">
    <property type="entry name" value="H-NOX_domain_sf"/>
</dbReference>
<dbReference type="PROSITE" id="PS50125">
    <property type="entry name" value="GUANYLATE_CYCLASE_2"/>
    <property type="match status" value="1"/>
</dbReference>
<proteinExistence type="predicted"/>
<dbReference type="InterPro" id="IPR011645">
    <property type="entry name" value="HNOB_dom_associated"/>
</dbReference>
<dbReference type="InterPro" id="IPR024096">
    <property type="entry name" value="NO_sig/Golgi_transp_ligand-bd"/>
</dbReference>
<dbReference type="Gene3D" id="3.90.1520.10">
    <property type="entry name" value="H-NOX domain"/>
    <property type="match status" value="1"/>
</dbReference>
<dbReference type="EC" id="4.6.1.2" evidence="2"/>
<dbReference type="GO" id="GO:0020037">
    <property type="term" value="F:heme binding"/>
    <property type="evidence" value="ECO:0007669"/>
    <property type="project" value="InterPro"/>
</dbReference>
<sequence length="837" mass="94284">MYGLLLEGLKEYLVREYGVELWQTAIQQVSGEVTGIQIKRAYPESLLPSIVKLVAKTTGRPEDEIYFAYGNFHKTFLSQMGYGRIIRVIANGFPQFINTLDDVHQNMQINYPRMRGPTFVVSATTNTTMEVTYSSKRDCYAQMVRGQLTAIATSLFGLDVDVELTGYEKVLSLNRYTYRITNKTGEWPPSYMTTTEMKMDTIAASHTFDESLLSFFQFHLLFTDNLKIVSLGKGYGEIKEVALGELLPDVFMLNRPKIGATFAEIKRHCHVTFELVLISDVGMNMDTEKERTVSKRTVTFRGQMLYVEECEMILFLGTPVIRDIKQLCQCGLYLSDFNFFDRRRDLIFGAEIAKFFNEQTSVSAHLERNMERIGKLQKLADDLLFNCIPETFAKQLQKGTMTMDTVQAFDAVSICFTKVVDFDKKCMMMPVEELIYMLNKMYTIFDCLTESRNVYKVETIGGSYMFVSGAPQRTRLHAAHIAELALEMLSVTQNGFFWDTHGSGDTEPENKLEQVQLLFGCHTGSVVTGVLGHNAPRYCLFGDAVNTANRMMSTGLGKGEMETFFIRGRNTELKPMDSECEEESRFTNTLKHDLNNSDVIISESVAKVKGPEHRGHCSTQALTVPHLKKVPADDQISNSQTAIPTGVQTLTMNSECKAIWRLQKRESSCPLDGNKYEEDSASKPLNRSLSGAVHLGVEKESSSIPLSHSLNKSIVRFLQRRQSKTMGDVFHTPSVQFETSLEATSQRNKKALLHSSENPAIENASLKVNASDHSVVHTKSHYAPLNPLKDSSGNTSKAALEKGTNRQLFQRMVTENQFGPFPTIHLRSPKSTLLHEV</sequence>
<gene>
    <name evidence="9" type="ORF">X801_01349</name>
</gene>
<dbReference type="GO" id="GO:0008074">
    <property type="term" value="C:guanylate cyclase complex, soluble"/>
    <property type="evidence" value="ECO:0007669"/>
    <property type="project" value="TreeGrafter"/>
</dbReference>
<dbReference type="SMART" id="SM00044">
    <property type="entry name" value="CYCc"/>
    <property type="match status" value="1"/>
</dbReference>
<evidence type="ECO:0000256" key="3">
    <source>
        <dbReference type="ARBA" id="ARBA00022490"/>
    </source>
</evidence>
<dbReference type="Gene3D" id="3.30.70.1230">
    <property type="entry name" value="Nucleotide cyclase"/>
    <property type="match status" value="1"/>
</dbReference>
<dbReference type="SUPFAM" id="SSF111126">
    <property type="entry name" value="Ligand-binding domain in the NO signalling and Golgi transport"/>
    <property type="match status" value="1"/>
</dbReference>
<dbReference type="Pfam" id="PF07700">
    <property type="entry name" value="HNOB"/>
    <property type="match status" value="1"/>
</dbReference>
<dbReference type="Gene3D" id="3.30.450.260">
    <property type="entry name" value="Haem NO binding associated domain"/>
    <property type="match status" value="1"/>
</dbReference>
<dbReference type="EMBL" id="KV891693">
    <property type="protein sequence ID" value="OON22755.1"/>
    <property type="molecule type" value="Genomic_DNA"/>
</dbReference>
<dbReference type="InterPro" id="IPR011644">
    <property type="entry name" value="Heme_NO-bd"/>
</dbReference>
<feature type="non-terminal residue" evidence="9">
    <location>
        <position position="837"/>
    </location>
</feature>
<evidence type="ECO:0000259" key="8">
    <source>
        <dbReference type="PROSITE" id="PS50125"/>
    </source>
</evidence>